<keyword evidence="4 7" id="KW-0808">Transferase</keyword>
<gene>
    <name evidence="7 9" type="primary">trmB</name>
    <name evidence="9" type="ORF">OCOJLMKI_2102</name>
</gene>
<dbReference type="Gene3D" id="3.40.50.150">
    <property type="entry name" value="Vaccinia Virus protein VP39"/>
    <property type="match status" value="1"/>
</dbReference>
<evidence type="ECO:0000256" key="7">
    <source>
        <dbReference type="HAMAP-Rule" id="MF_01057"/>
    </source>
</evidence>
<dbReference type="EC" id="2.1.1.33" evidence="7"/>
<reference evidence="9" key="2">
    <citation type="submission" date="2021-08" db="EMBL/GenBank/DDBJ databases">
        <authorList>
            <person name="Tani A."/>
            <person name="Ola A."/>
            <person name="Ogura Y."/>
            <person name="Katsura K."/>
            <person name="Hayashi T."/>
        </authorList>
    </citation>
    <scope>NUCLEOTIDE SEQUENCE</scope>
    <source>
        <strain evidence="9">DSM 19015</strain>
    </source>
</reference>
<keyword evidence="6 7" id="KW-0819">tRNA processing</keyword>
<feature type="compositionally biased region" description="Low complexity" evidence="8">
    <location>
        <begin position="9"/>
        <end position="23"/>
    </location>
</feature>
<evidence type="ECO:0000256" key="3">
    <source>
        <dbReference type="ARBA" id="ARBA00022603"/>
    </source>
</evidence>
<evidence type="ECO:0000256" key="2">
    <source>
        <dbReference type="ARBA" id="ARBA00003015"/>
    </source>
</evidence>
<organism evidence="9 10">
    <name type="scientific">Methylobacterium iners</name>
    <dbReference type="NCBI Taxonomy" id="418707"/>
    <lineage>
        <taxon>Bacteria</taxon>
        <taxon>Pseudomonadati</taxon>
        <taxon>Pseudomonadota</taxon>
        <taxon>Alphaproteobacteria</taxon>
        <taxon>Hyphomicrobiales</taxon>
        <taxon>Methylobacteriaceae</taxon>
        <taxon>Methylobacterium</taxon>
    </lineage>
</organism>
<comment type="caution">
    <text evidence="7">Lacks conserved residue(s) required for the propagation of feature annotation.</text>
</comment>
<feature type="binding site" evidence="7">
    <location>
        <position position="80"/>
    </location>
    <ligand>
        <name>S-adenosyl-L-methionine</name>
        <dbReference type="ChEBI" id="CHEBI:59789"/>
    </ligand>
</feature>
<dbReference type="EMBL" id="BPQP01000030">
    <property type="protein sequence ID" value="GJD94895.1"/>
    <property type="molecule type" value="Genomic_DNA"/>
</dbReference>
<dbReference type="InterPro" id="IPR029063">
    <property type="entry name" value="SAM-dependent_MTases_sf"/>
</dbReference>
<reference evidence="9" key="1">
    <citation type="journal article" date="2021" name="Front. Microbiol.">
        <title>Comprehensive Comparative Genomics and Phenotyping of Methylobacterium Species.</title>
        <authorList>
            <person name="Alessa O."/>
            <person name="Ogura Y."/>
            <person name="Fujitani Y."/>
            <person name="Takami H."/>
            <person name="Hayashi T."/>
            <person name="Sahin N."/>
            <person name="Tani A."/>
        </authorList>
    </citation>
    <scope>NUCLEOTIDE SEQUENCE</scope>
    <source>
        <strain evidence="9">DSM 19015</strain>
    </source>
</reference>
<evidence type="ECO:0000256" key="6">
    <source>
        <dbReference type="ARBA" id="ARBA00022694"/>
    </source>
</evidence>
<dbReference type="HAMAP" id="MF_01057">
    <property type="entry name" value="tRNA_methyltr_TrmB"/>
    <property type="match status" value="1"/>
</dbReference>
<evidence type="ECO:0000256" key="8">
    <source>
        <dbReference type="SAM" id="MobiDB-lite"/>
    </source>
</evidence>
<comment type="pathway">
    <text evidence="7">tRNA modification; N(7)-methylguanine-tRNA biosynthesis.</text>
</comment>
<dbReference type="PROSITE" id="PS51625">
    <property type="entry name" value="SAM_MT_TRMB"/>
    <property type="match status" value="1"/>
</dbReference>
<feature type="binding site" evidence="7">
    <location>
        <position position="158"/>
    </location>
    <ligand>
        <name>substrate</name>
    </ligand>
</feature>
<dbReference type="PANTHER" id="PTHR23417">
    <property type="entry name" value="3-DEOXY-D-MANNO-OCTULOSONIC-ACID TRANSFERASE/TRNA GUANINE-N 7 - -METHYLTRANSFERASE"/>
    <property type="match status" value="1"/>
</dbReference>
<dbReference type="SUPFAM" id="SSF53335">
    <property type="entry name" value="S-adenosyl-L-methionine-dependent methyltransferases"/>
    <property type="match status" value="1"/>
</dbReference>
<comment type="similarity">
    <text evidence="7">Belongs to the class I-like SAM-binding methyltransferase superfamily. TrmB family.</text>
</comment>
<accession>A0ABQ4RVQ9</accession>
<evidence type="ECO:0000313" key="10">
    <source>
        <dbReference type="Proteomes" id="UP001055125"/>
    </source>
</evidence>
<comment type="caution">
    <text evidence="9">The sequence shown here is derived from an EMBL/GenBank/DDBJ whole genome shotgun (WGS) entry which is preliminary data.</text>
</comment>
<keyword evidence="3 7" id="KW-0489">Methyltransferase</keyword>
<proteinExistence type="inferred from homology"/>
<feature type="region of interest" description="Disordered" evidence="8">
    <location>
        <begin position="1"/>
        <end position="41"/>
    </location>
</feature>
<evidence type="ECO:0000256" key="4">
    <source>
        <dbReference type="ARBA" id="ARBA00022679"/>
    </source>
</evidence>
<evidence type="ECO:0000256" key="5">
    <source>
        <dbReference type="ARBA" id="ARBA00022691"/>
    </source>
</evidence>
<dbReference type="InterPro" id="IPR055361">
    <property type="entry name" value="tRNA_methyltr_TrmB_bact"/>
</dbReference>
<protein>
    <recommendedName>
        <fullName evidence="7">tRNA (guanine-N(7)-)-methyltransferase</fullName>
        <ecNumber evidence="7">2.1.1.33</ecNumber>
    </recommendedName>
    <alternativeName>
        <fullName evidence="7">tRNA (guanine(46)-N(7))-methyltransferase</fullName>
    </alternativeName>
    <alternativeName>
        <fullName evidence="7">tRNA(m7G46)-methyltransferase</fullName>
    </alternativeName>
</protein>
<evidence type="ECO:0000256" key="1">
    <source>
        <dbReference type="ARBA" id="ARBA00000142"/>
    </source>
</evidence>
<dbReference type="Proteomes" id="UP001055125">
    <property type="component" value="Unassembled WGS sequence"/>
</dbReference>
<dbReference type="PANTHER" id="PTHR23417:SF14">
    <property type="entry name" value="PENTACOTRIPEPTIDE-REPEAT REGION OF PRORP DOMAIN-CONTAINING PROTEIN"/>
    <property type="match status" value="1"/>
</dbReference>
<keyword evidence="10" id="KW-1185">Reference proteome</keyword>
<evidence type="ECO:0000313" key="9">
    <source>
        <dbReference type="EMBL" id="GJD94895.1"/>
    </source>
</evidence>
<dbReference type="RefSeq" id="WP_238244053.1">
    <property type="nucleotide sequence ID" value="NZ_BPQP01000030.1"/>
</dbReference>
<feature type="binding site" evidence="7">
    <location>
        <begin position="228"/>
        <end position="231"/>
    </location>
    <ligand>
        <name>substrate</name>
    </ligand>
</feature>
<feature type="binding site" evidence="7">
    <location>
        <position position="154"/>
    </location>
    <ligand>
        <name>S-adenosyl-L-methionine</name>
        <dbReference type="ChEBI" id="CHEBI:59789"/>
    </ligand>
</feature>
<dbReference type="Pfam" id="PF02390">
    <property type="entry name" value="Methyltransf_4"/>
    <property type="match status" value="1"/>
</dbReference>
<comment type="catalytic activity">
    <reaction evidence="1 7">
        <text>guanosine(46) in tRNA + S-adenosyl-L-methionine = N(7)-methylguanosine(46) in tRNA + S-adenosyl-L-homocysteine</text>
        <dbReference type="Rhea" id="RHEA:42708"/>
        <dbReference type="Rhea" id="RHEA-COMP:10188"/>
        <dbReference type="Rhea" id="RHEA-COMP:10189"/>
        <dbReference type="ChEBI" id="CHEBI:57856"/>
        <dbReference type="ChEBI" id="CHEBI:59789"/>
        <dbReference type="ChEBI" id="CHEBI:74269"/>
        <dbReference type="ChEBI" id="CHEBI:74480"/>
        <dbReference type="EC" id="2.1.1.33"/>
    </reaction>
</comment>
<comment type="function">
    <text evidence="2 7">Catalyzes the formation of N(7)-methylguanine at position 46 (m7G46) in tRNA.</text>
</comment>
<keyword evidence="5 7" id="KW-0949">S-adenosyl-L-methionine</keyword>
<feature type="compositionally biased region" description="Basic residues" evidence="8">
    <location>
        <begin position="30"/>
        <end position="39"/>
    </location>
</feature>
<name>A0ABQ4RVQ9_9HYPH</name>
<sequence length="252" mass="27637">MTGGDDLPATGSSAQAGAVSQSESADRAFFGRRKGKRLRAGQEQRLADLLPALRVTLPPPGESLDPSTLFPHPIDEVRLEIGFGGGEHLAAQAARAPATGFIGAEPFVNGVVKLLRAVDEAALRNVRVWDEDVTALLAALPDACLARVDLLYPDPWPKRRQRKRRFVSDETLREIVRLLKPGGRFRFASDIDDYAGWTLVRAARCPGLGWTARAASDWTQPWPDWPGTRYEAKAMAAGRRPTYLEFARIEPA</sequence>
<feature type="binding site" evidence="7">
    <location>
        <position position="105"/>
    </location>
    <ligand>
        <name>S-adenosyl-L-methionine</name>
        <dbReference type="ChEBI" id="CHEBI:59789"/>
    </ligand>
</feature>
<feature type="binding site" evidence="7">
    <location>
        <position position="190"/>
    </location>
    <ligand>
        <name>substrate</name>
    </ligand>
</feature>
<feature type="binding site" evidence="7">
    <location>
        <position position="132"/>
    </location>
    <ligand>
        <name>S-adenosyl-L-methionine</name>
        <dbReference type="ChEBI" id="CHEBI:59789"/>
    </ligand>
</feature>
<dbReference type="InterPro" id="IPR003358">
    <property type="entry name" value="tRNA_(Gua-N-7)_MeTrfase_Trmb"/>
</dbReference>